<dbReference type="PANTHER" id="PTHR33327:SF3">
    <property type="entry name" value="RNA-DIRECTED DNA POLYMERASE"/>
    <property type="match status" value="1"/>
</dbReference>
<dbReference type="Proteomes" id="UP001627154">
    <property type="component" value="Unassembled WGS sequence"/>
</dbReference>
<feature type="compositionally biased region" description="Basic and acidic residues" evidence="1">
    <location>
        <begin position="461"/>
        <end position="476"/>
    </location>
</feature>
<feature type="domain" description="DUF7041" evidence="2">
    <location>
        <begin position="185"/>
        <end position="266"/>
    </location>
</feature>
<protein>
    <recommendedName>
        <fullName evidence="2">DUF7041 domain-containing protein</fullName>
    </recommendedName>
</protein>
<feature type="compositionally biased region" description="Basic residues" evidence="1">
    <location>
        <begin position="572"/>
        <end position="581"/>
    </location>
</feature>
<name>A0ABD2WIH1_9HYME</name>
<dbReference type="Pfam" id="PF23055">
    <property type="entry name" value="DUF7041"/>
    <property type="match status" value="1"/>
</dbReference>
<comment type="caution">
    <text evidence="3">The sequence shown here is derived from an EMBL/GenBank/DDBJ whole genome shotgun (WGS) entry which is preliminary data.</text>
</comment>
<dbReference type="AlphaFoldDB" id="A0ABD2WIH1"/>
<dbReference type="EMBL" id="JBJJXI010000106">
    <property type="protein sequence ID" value="KAL3392366.1"/>
    <property type="molecule type" value="Genomic_DNA"/>
</dbReference>
<feature type="compositionally biased region" description="Polar residues" evidence="1">
    <location>
        <begin position="36"/>
        <end position="47"/>
    </location>
</feature>
<feature type="compositionally biased region" description="Low complexity" evidence="1">
    <location>
        <begin position="23"/>
        <end position="35"/>
    </location>
</feature>
<evidence type="ECO:0000256" key="1">
    <source>
        <dbReference type="SAM" id="MobiDB-lite"/>
    </source>
</evidence>
<dbReference type="InterPro" id="IPR055469">
    <property type="entry name" value="DUF7041"/>
</dbReference>
<sequence>MHMNSPDVQASNVTMQENQANHTGTTTTSAPDTSTRQSGQMSDLSVAGSQANSTASFIELAQSFKALTDNMNSVISSFKEKLVGEVVAPSTPLLQFDVPPVMPQPHVLPAAPIRPNLQIDSIGVAEPSTSQAFPRSRISSISCPPFSELPSDPFDLLERELYPTLDSPIVGPVALKPALKSFHFPSFWKHSPELWIDTIEENFRLLGVTNDHEKYIHTISSLGGDVIAEIANAARNLPRVGRFAALKKALLRKYAVHDKVQLGRFLEALDKAKHKLPSEFLDILAGAGSRFFDRSSILKWWSLRLPPQMSIHLDSHVNSDTCSHVLKLIKVKQPSLYPPYSGPHYVEGRDDDRKHFDININGEIVKVSTDQLKPAYFLGDEEDGVGDDESLTDSQRRAAAASMVAAGNYVLEDNVCITPLNDQAATDSQQSQRASQVPSQRVSHVPSQRASQVPPQQVLQVDRRESQSGSRPDSRLGEPFFSAQDPQDGIGSANPEQQYLPVSQLSNRSSLDFDRVEEVAGSDTQAADEDIIPSSVPLPPSSSLADHSYPINPNERRRNKRKASSISNHLSSAKKARGNTK</sequence>
<proteinExistence type="predicted"/>
<feature type="region of interest" description="Disordered" evidence="1">
    <location>
        <begin position="423"/>
        <end position="495"/>
    </location>
</feature>
<feature type="compositionally biased region" description="Polar residues" evidence="1">
    <location>
        <begin position="423"/>
        <end position="459"/>
    </location>
</feature>
<reference evidence="3 4" key="1">
    <citation type="journal article" date="2024" name="bioRxiv">
        <title>A reference genome for Trichogramma kaykai: A tiny desert-dwelling parasitoid wasp with competing sex-ratio distorters.</title>
        <authorList>
            <person name="Culotta J."/>
            <person name="Lindsey A.R."/>
        </authorList>
    </citation>
    <scope>NUCLEOTIDE SEQUENCE [LARGE SCALE GENOMIC DNA]</scope>
    <source>
        <strain evidence="3 4">KSX58</strain>
    </source>
</reference>
<gene>
    <name evidence="3" type="ORF">TKK_013190</name>
</gene>
<accession>A0ABD2WIH1</accession>
<organism evidence="3 4">
    <name type="scientific">Trichogramma kaykai</name>
    <dbReference type="NCBI Taxonomy" id="54128"/>
    <lineage>
        <taxon>Eukaryota</taxon>
        <taxon>Metazoa</taxon>
        <taxon>Ecdysozoa</taxon>
        <taxon>Arthropoda</taxon>
        <taxon>Hexapoda</taxon>
        <taxon>Insecta</taxon>
        <taxon>Pterygota</taxon>
        <taxon>Neoptera</taxon>
        <taxon>Endopterygota</taxon>
        <taxon>Hymenoptera</taxon>
        <taxon>Apocrita</taxon>
        <taxon>Proctotrupomorpha</taxon>
        <taxon>Chalcidoidea</taxon>
        <taxon>Trichogrammatidae</taxon>
        <taxon>Trichogramma</taxon>
    </lineage>
</organism>
<evidence type="ECO:0000313" key="4">
    <source>
        <dbReference type="Proteomes" id="UP001627154"/>
    </source>
</evidence>
<feature type="region of interest" description="Disordered" evidence="1">
    <location>
        <begin position="514"/>
        <end position="581"/>
    </location>
</feature>
<evidence type="ECO:0000259" key="2">
    <source>
        <dbReference type="Pfam" id="PF23055"/>
    </source>
</evidence>
<feature type="region of interest" description="Disordered" evidence="1">
    <location>
        <begin position="19"/>
        <end position="47"/>
    </location>
</feature>
<dbReference type="PANTHER" id="PTHR33327">
    <property type="entry name" value="ENDONUCLEASE"/>
    <property type="match status" value="1"/>
</dbReference>
<keyword evidence="4" id="KW-1185">Reference proteome</keyword>
<evidence type="ECO:0000313" key="3">
    <source>
        <dbReference type="EMBL" id="KAL3392366.1"/>
    </source>
</evidence>